<dbReference type="SMART" id="SM00192">
    <property type="entry name" value="LDLa"/>
    <property type="match status" value="1"/>
</dbReference>
<keyword evidence="1 3" id="KW-1015">Disulfide bond</keyword>
<sequence>MASKRRNMFHMNKTQETTEKGCVAGVGLGAGGGGTAAAPQPTPPAGCPLAHFACSNGRCVTINKYCDGVNNCGDSSDEPKLCTQGHIYPWSVVSCSEFVDPNKFWLIVIFSDAFEAVDR</sequence>
<evidence type="ECO:0000256" key="2">
    <source>
        <dbReference type="ARBA" id="ARBA00023180"/>
    </source>
</evidence>
<keyword evidence="5" id="KW-1185">Reference proteome</keyword>
<gene>
    <name evidence="4" type="ORF">AAG570_000560</name>
</gene>
<organism evidence="4 5">
    <name type="scientific">Ranatra chinensis</name>
    <dbReference type="NCBI Taxonomy" id="642074"/>
    <lineage>
        <taxon>Eukaryota</taxon>
        <taxon>Metazoa</taxon>
        <taxon>Ecdysozoa</taxon>
        <taxon>Arthropoda</taxon>
        <taxon>Hexapoda</taxon>
        <taxon>Insecta</taxon>
        <taxon>Pterygota</taxon>
        <taxon>Neoptera</taxon>
        <taxon>Paraneoptera</taxon>
        <taxon>Hemiptera</taxon>
        <taxon>Heteroptera</taxon>
        <taxon>Panheteroptera</taxon>
        <taxon>Nepomorpha</taxon>
        <taxon>Nepidae</taxon>
        <taxon>Ranatrinae</taxon>
        <taxon>Ranatra</taxon>
    </lineage>
</organism>
<dbReference type="PROSITE" id="PS50068">
    <property type="entry name" value="LDLRA_2"/>
    <property type="match status" value="1"/>
</dbReference>
<accession>A0ABD0YXF6</accession>
<dbReference type="SUPFAM" id="SSF57424">
    <property type="entry name" value="LDL receptor-like module"/>
    <property type="match status" value="1"/>
</dbReference>
<dbReference type="EMBL" id="JBFDAA010000001">
    <property type="protein sequence ID" value="KAL1140630.1"/>
    <property type="molecule type" value="Genomic_DNA"/>
</dbReference>
<dbReference type="Pfam" id="PF00057">
    <property type="entry name" value="Ldl_recept_a"/>
    <property type="match status" value="1"/>
</dbReference>
<dbReference type="Proteomes" id="UP001558652">
    <property type="component" value="Unassembled WGS sequence"/>
</dbReference>
<dbReference type="InterPro" id="IPR023415">
    <property type="entry name" value="LDLR_class-A_CS"/>
</dbReference>
<dbReference type="FunFam" id="4.10.400.10:FF:000065">
    <property type="entry name" value="Transmembrane protease serine 7"/>
    <property type="match status" value="1"/>
</dbReference>
<dbReference type="AlphaFoldDB" id="A0ABD0YXF6"/>
<evidence type="ECO:0000313" key="4">
    <source>
        <dbReference type="EMBL" id="KAL1140630.1"/>
    </source>
</evidence>
<comment type="caution">
    <text evidence="3">Lacks conserved residue(s) required for the propagation of feature annotation.</text>
</comment>
<proteinExistence type="predicted"/>
<dbReference type="InterPro" id="IPR036055">
    <property type="entry name" value="LDL_receptor-like_sf"/>
</dbReference>
<dbReference type="PROSITE" id="PS01209">
    <property type="entry name" value="LDLRA_1"/>
    <property type="match status" value="1"/>
</dbReference>
<dbReference type="InterPro" id="IPR002172">
    <property type="entry name" value="LDrepeatLR_classA_rpt"/>
</dbReference>
<dbReference type="Gene3D" id="4.10.400.10">
    <property type="entry name" value="Low-density Lipoprotein Receptor"/>
    <property type="match status" value="1"/>
</dbReference>
<evidence type="ECO:0000256" key="3">
    <source>
        <dbReference type="PROSITE-ProRule" id="PRU00124"/>
    </source>
</evidence>
<keyword evidence="2" id="KW-0325">Glycoprotein</keyword>
<dbReference type="CDD" id="cd00112">
    <property type="entry name" value="LDLa"/>
    <property type="match status" value="1"/>
</dbReference>
<name>A0ABD0YXF6_9HEMI</name>
<feature type="disulfide bond" evidence="3">
    <location>
        <begin position="47"/>
        <end position="59"/>
    </location>
</feature>
<feature type="disulfide bond" evidence="3">
    <location>
        <begin position="54"/>
        <end position="72"/>
    </location>
</feature>
<evidence type="ECO:0000256" key="1">
    <source>
        <dbReference type="ARBA" id="ARBA00023157"/>
    </source>
</evidence>
<reference evidence="4 5" key="1">
    <citation type="submission" date="2024-07" db="EMBL/GenBank/DDBJ databases">
        <title>Chromosome-level genome assembly of the water stick insect Ranatra chinensis (Heteroptera: Nepidae).</title>
        <authorList>
            <person name="Liu X."/>
        </authorList>
    </citation>
    <scope>NUCLEOTIDE SEQUENCE [LARGE SCALE GENOMIC DNA]</scope>
    <source>
        <strain evidence="4">Cailab_2021Rc</strain>
        <tissue evidence="4">Muscle</tissue>
    </source>
</reference>
<protein>
    <submittedName>
        <fullName evidence="4">Uncharacterized protein</fullName>
    </submittedName>
</protein>
<comment type="caution">
    <text evidence="4">The sequence shown here is derived from an EMBL/GenBank/DDBJ whole genome shotgun (WGS) entry which is preliminary data.</text>
</comment>
<evidence type="ECO:0000313" key="5">
    <source>
        <dbReference type="Proteomes" id="UP001558652"/>
    </source>
</evidence>